<keyword evidence="2" id="KW-0540">Nuclease</keyword>
<dbReference type="InterPro" id="IPR011335">
    <property type="entry name" value="Restrct_endonuc-II-like"/>
</dbReference>
<dbReference type="SUPFAM" id="SSF52980">
    <property type="entry name" value="Restriction endonuclease-like"/>
    <property type="match status" value="1"/>
</dbReference>
<keyword evidence="2" id="KW-0255">Endonuclease</keyword>
<dbReference type="PANTHER" id="PTHR35400">
    <property type="entry name" value="SLR1083 PROTEIN"/>
    <property type="match status" value="1"/>
</dbReference>
<name>A0ABX0HCZ7_9BACT</name>
<dbReference type="EMBL" id="JAANYN010000005">
    <property type="protein sequence ID" value="NHE57845.1"/>
    <property type="molecule type" value="Genomic_DNA"/>
</dbReference>
<evidence type="ECO:0000259" key="1">
    <source>
        <dbReference type="Pfam" id="PF05685"/>
    </source>
</evidence>
<proteinExistence type="predicted"/>
<dbReference type="Gene3D" id="3.90.1570.10">
    <property type="entry name" value="tt1808, chain A"/>
    <property type="match status" value="1"/>
</dbReference>
<dbReference type="GO" id="GO:0004519">
    <property type="term" value="F:endonuclease activity"/>
    <property type="evidence" value="ECO:0007669"/>
    <property type="project" value="UniProtKB-KW"/>
</dbReference>
<dbReference type="RefSeq" id="WP_166147699.1">
    <property type="nucleotide sequence ID" value="NZ_JAANYN010000005.1"/>
</dbReference>
<sequence>MATEVVKGLINVAEYHKMAEMGILKPDDRLELIHGELYERNPIGSMHAGIVNKLAGLSNELFKGKAVTGVQNPVQFDDRNEHEPDICLLKYRPDFFYASAHPVPADVLAIIEVSDASIRFDTEVKAPLYALGGIPEYWIIDLDNNWIEVHTNPKKGSNASIQRYLPGEEISLMEQRLSVNELLILS</sequence>
<evidence type="ECO:0000313" key="2">
    <source>
        <dbReference type="EMBL" id="NHE57845.1"/>
    </source>
</evidence>
<reference evidence="2 3" key="1">
    <citation type="submission" date="2020-03" db="EMBL/GenBank/DDBJ databases">
        <title>Cyclobacterium plantarum sp. nov., a marine bacterium isolated from a coastal-marine wetland.</title>
        <authorList>
            <person name="Sanchez-Porro C."/>
            <person name="Ventosa A."/>
            <person name="Amoozegar M."/>
        </authorList>
    </citation>
    <scope>NUCLEOTIDE SEQUENCE [LARGE SCALE GENOMIC DNA]</scope>
    <source>
        <strain evidence="2 3">GBPx2</strain>
    </source>
</reference>
<comment type="caution">
    <text evidence="2">The sequence shown here is derived from an EMBL/GenBank/DDBJ whole genome shotgun (WGS) entry which is preliminary data.</text>
</comment>
<protein>
    <submittedName>
        <fullName evidence="2">Uma2 family endonuclease</fullName>
    </submittedName>
</protein>
<dbReference type="InterPro" id="IPR012296">
    <property type="entry name" value="Nuclease_put_TT1808"/>
</dbReference>
<feature type="domain" description="Putative restriction endonuclease" evidence="1">
    <location>
        <begin position="13"/>
        <end position="172"/>
    </location>
</feature>
<organism evidence="2 3">
    <name type="scientific">Cyclobacterium plantarum</name>
    <dbReference type="NCBI Taxonomy" id="2716263"/>
    <lineage>
        <taxon>Bacteria</taxon>
        <taxon>Pseudomonadati</taxon>
        <taxon>Bacteroidota</taxon>
        <taxon>Cytophagia</taxon>
        <taxon>Cytophagales</taxon>
        <taxon>Cyclobacteriaceae</taxon>
        <taxon>Cyclobacterium</taxon>
    </lineage>
</organism>
<evidence type="ECO:0000313" key="3">
    <source>
        <dbReference type="Proteomes" id="UP000649799"/>
    </source>
</evidence>
<gene>
    <name evidence="2" type="ORF">G9Q97_13605</name>
</gene>
<dbReference type="PANTHER" id="PTHR35400:SF1">
    <property type="entry name" value="SLR1083 PROTEIN"/>
    <property type="match status" value="1"/>
</dbReference>
<dbReference type="Pfam" id="PF05685">
    <property type="entry name" value="Uma2"/>
    <property type="match status" value="1"/>
</dbReference>
<keyword evidence="2" id="KW-0378">Hydrolase</keyword>
<accession>A0ABX0HCZ7</accession>
<dbReference type="CDD" id="cd06260">
    <property type="entry name" value="DUF820-like"/>
    <property type="match status" value="1"/>
</dbReference>
<keyword evidence="3" id="KW-1185">Reference proteome</keyword>
<dbReference type="InterPro" id="IPR008538">
    <property type="entry name" value="Uma2"/>
</dbReference>
<dbReference type="Proteomes" id="UP000649799">
    <property type="component" value="Unassembled WGS sequence"/>
</dbReference>